<dbReference type="InterPro" id="IPR005467">
    <property type="entry name" value="His_kinase_dom"/>
</dbReference>
<proteinExistence type="predicted"/>
<keyword evidence="13" id="KW-0175">Coiled coil</keyword>
<evidence type="ECO:0000256" key="11">
    <source>
        <dbReference type="ARBA" id="ARBA00023012"/>
    </source>
</evidence>
<comment type="catalytic activity">
    <reaction evidence="1">
        <text>ATP + protein L-histidine = ADP + protein N-phospho-L-histidine.</text>
        <dbReference type="EC" id="2.7.13.3"/>
    </reaction>
</comment>
<evidence type="ECO:0000256" key="14">
    <source>
        <dbReference type="SAM" id="Phobius"/>
    </source>
</evidence>
<evidence type="ECO:0000256" key="12">
    <source>
        <dbReference type="ARBA" id="ARBA00023136"/>
    </source>
</evidence>
<dbReference type="InterPro" id="IPR050482">
    <property type="entry name" value="Sensor_HK_TwoCompSys"/>
</dbReference>
<dbReference type="InterPro" id="IPR036890">
    <property type="entry name" value="HATPase_C_sf"/>
</dbReference>
<comment type="caution">
    <text evidence="16">The sequence shown here is derived from an EMBL/GenBank/DDBJ whole genome shotgun (WGS) entry which is preliminary data.</text>
</comment>
<dbReference type="Pfam" id="PF13675">
    <property type="entry name" value="PilJ"/>
    <property type="match status" value="1"/>
</dbReference>
<organism evidence="16 17">
    <name type="scientific">Rufibacter roseus</name>
    <dbReference type="NCBI Taxonomy" id="1567108"/>
    <lineage>
        <taxon>Bacteria</taxon>
        <taxon>Pseudomonadati</taxon>
        <taxon>Bacteroidota</taxon>
        <taxon>Cytophagia</taxon>
        <taxon>Cytophagales</taxon>
        <taxon>Hymenobacteraceae</taxon>
        <taxon>Rufibacter</taxon>
    </lineage>
</organism>
<feature type="coiled-coil region" evidence="13">
    <location>
        <begin position="227"/>
        <end position="261"/>
    </location>
</feature>
<dbReference type="CDD" id="cd16917">
    <property type="entry name" value="HATPase_UhpB-NarQ-NarX-like"/>
    <property type="match status" value="1"/>
</dbReference>
<evidence type="ECO:0000256" key="7">
    <source>
        <dbReference type="ARBA" id="ARBA00022741"/>
    </source>
</evidence>
<dbReference type="GO" id="GO:0005524">
    <property type="term" value="F:ATP binding"/>
    <property type="evidence" value="ECO:0007669"/>
    <property type="project" value="UniProtKB-KW"/>
</dbReference>
<dbReference type="Gene3D" id="1.20.5.1930">
    <property type="match status" value="1"/>
</dbReference>
<dbReference type="PANTHER" id="PTHR24421">
    <property type="entry name" value="NITRATE/NITRITE SENSOR PROTEIN NARX-RELATED"/>
    <property type="match status" value="1"/>
</dbReference>
<dbReference type="EC" id="2.7.13.3" evidence="3"/>
<evidence type="ECO:0000256" key="2">
    <source>
        <dbReference type="ARBA" id="ARBA00004141"/>
    </source>
</evidence>
<evidence type="ECO:0000256" key="3">
    <source>
        <dbReference type="ARBA" id="ARBA00012438"/>
    </source>
</evidence>
<evidence type="ECO:0000313" key="17">
    <source>
        <dbReference type="Proteomes" id="UP001596405"/>
    </source>
</evidence>
<dbReference type="RefSeq" id="WP_066621623.1">
    <property type="nucleotide sequence ID" value="NZ_JBHSYQ010000004.1"/>
</dbReference>
<keyword evidence="8" id="KW-0418">Kinase</keyword>
<evidence type="ECO:0000256" key="13">
    <source>
        <dbReference type="SAM" id="Coils"/>
    </source>
</evidence>
<keyword evidence="17" id="KW-1185">Reference proteome</keyword>
<dbReference type="InterPro" id="IPR011712">
    <property type="entry name" value="Sig_transdc_His_kin_sub3_dim/P"/>
</dbReference>
<dbReference type="Gene3D" id="3.30.565.10">
    <property type="entry name" value="Histidine kinase-like ATPase, C-terminal domain"/>
    <property type="match status" value="1"/>
</dbReference>
<gene>
    <name evidence="16" type="ORF">ACFQHR_10770</name>
</gene>
<keyword evidence="12 14" id="KW-0472">Membrane</keyword>
<evidence type="ECO:0000256" key="1">
    <source>
        <dbReference type="ARBA" id="ARBA00000085"/>
    </source>
</evidence>
<keyword evidence="10 14" id="KW-1133">Transmembrane helix</keyword>
<keyword evidence="7" id="KW-0547">Nucleotide-binding</keyword>
<feature type="domain" description="Histidine kinase" evidence="15">
    <location>
        <begin position="393"/>
        <end position="485"/>
    </location>
</feature>
<dbReference type="PROSITE" id="PS50109">
    <property type="entry name" value="HIS_KIN"/>
    <property type="match status" value="1"/>
</dbReference>
<keyword evidence="5" id="KW-0808">Transferase</keyword>
<keyword evidence="6 14" id="KW-0812">Transmembrane</keyword>
<evidence type="ECO:0000259" key="15">
    <source>
        <dbReference type="PROSITE" id="PS50109"/>
    </source>
</evidence>
<keyword evidence="11" id="KW-0902">Two-component regulatory system</keyword>
<evidence type="ECO:0000256" key="5">
    <source>
        <dbReference type="ARBA" id="ARBA00022679"/>
    </source>
</evidence>
<keyword evidence="9 16" id="KW-0067">ATP-binding</keyword>
<dbReference type="EMBL" id="JBHSYQ010000004">
    <property type="protein sequence ID" value="MFC6998110.1"/>
    <property type="molecule type" value="Genomic_DNA"/>
</dbReference>
<sequence>MPRSANPNIHRSITRLYLLALTAVALLSVIGQLLIQQSLQNQLSDSRVINVAGRQRMLSQKITKLALLLHYSPDRQQRSELKQELDDALVLWQSSHYGLKNGLLPDSQTSVPNSDTIAQKFASIESYFHAIYRSAWAVSSFYRAPQHTNPDSSVHAHLNTLLQQEPHYLSGMDEIVFQYDAEASARVNQLRKAEWMLLWITLGILVLEAIFIFRPAVGQIKSTIAQLVQAEQKTKLSNDELAQANQQLKETQEALLLASQVQHQREIEDHKLRAAYLMEGQEEERKRIALEIHDGLGQMLTALKFGVEKVSDSVNGSETAQQNVKELRELVKQTIAEARSISFDLMPAVLHDFGLASALKLLASHTSSTTGYPIKFTTNWKNERLPKNMEVGLYRICQEAIQNALKYAQAQSITVELTAKAKNIHLRITDDGLGFDTTEPEAETESPNHGISNMKERAHLLSGSVSIQSSPGQGTQIYVKVSHLVYQHA</sequence>
<evidence type="ECO:0000256" key="9">
    <source>
        <dbReference type="ARBA" id="ARBA00022840"/>
    </source>
</evidence>
<dbReference type="InterPro" id="IPR029095">
    <property type="entry name" value="NarX-like_N"/>
</dbReference>
<dbReference type="SMART" id="SM00387">
    <property type="entry name" value="HATPase_c"/>
    <property type="match status" value="1"/>
</dbReference>
<dbReference type="Pfam" id="PF07730">
    <property type="entry name" value="HisKA_3"/>
    <property type="match status" value="1"/>
</dbReference>
<evidence type="ECO:0000256" key="10">
    <source>
        <dbReference type="ARBA" id="ARBA00022989"/>
    </source>
</evidence>
<name>A0ABW2DKC8_9BACT</name>
<evidence type="ECO:0000256" key="8">
    <source>
        <dbReference type="ARBA" id="ARBA00022777"/>
    </source>
</evidence>
<comment type="subcellular location">
    <subcellularLocation>
        <location evidence="2">Membrane</location>
        <topology evidence="2">Multi-pass membrane protein</topology>
    </subcellularLocation>
</comment>
<dbReference type="Proteomes" id="UP001596405">
    <property type="component" value="Unassembled WGS sequence"/>
</dbReference>
<keyword evidence="4" id="KW-0597">Phosphoprotein</keyword>
<protein>
    <recommendedName>
        <fullName evidence="3">histidine kinase</fullName>
        <ecNumber evidence="3">2.7.13.3</ecNumber>
    </recommendedName>
</protein>
<evidence type="ECO:0000256" key="6">
    <source>
        <dbReference type="ARBA" id="ARBA00022692"/>
    </source>
</evidence>
<dbReference type="SUPFAM" id="SSF55874">
    <property type="entry name" value="ATPase domain of HSP90 chaperone/DNA topoisomerase II/histidine kinase"/>
    <property type="match status" value="1"/>
</dbReference>
<evidence type="ECO:0000256" key="4">
    <source>
        <dbReference type="ARBA" id="ARBA00022553"/>
    </source>
</evidence>
<dbReference type="Pfam" id="PF02518">
    <property type="entry name" value="HATPase_c"/>
    <property type="match status" value="1"/>
</dbReference>
<reference evidence="17" key="1">
    <citation type="journal article" date="2019" name="Int. J. Syst. Evol. Microbiol.">
        <title>The Global Catalogue of Microorganisms (GCM) 10K type strain sequencing project: providing services to taxonomists for standard genome sequencing and annotation.</title>
        <authorList>
            <consortium name="The Broad Institute Genomics Platform"/>
            <consortium name="The Broad Institute Genome Sequencing Center for Infectious Disease"/>
            <person name="Wu L."/>
            <person name="Ma J."/>
        </authorList>
    </citation>
    <scope>NUCLEOTIDE SEQUENCE [LARGE SCALE GENOMIC DNA]</scope>
    <source>
        <strain evidence="17">CGMCC 4.7393</strain>
    </source>
</reference>
<dbReference type="PANTHER" id="PTHR24421:SF10">
    <property type="entry name" value="NITRATE_NITRITE SENSOR PROTEIN NARQ"/>
    <property type="match status" value="1"/>
</dbReference>
<evidence type="ECO:0000313" key="16">
    <source>
        <dbReference type="EMBL" id="MFC6998110.1"/>
    </source>
</evidence>
<dbReference type="InterPro" id="IPR003594">
    <property type="entry name" value="HATPase_dom"/>
</dbReference>
<feature type="transmembrane region" description="Helical" evidence="14">
    <location>
        <begin position="195"/>
        <end position="213"/>
    </location>
</feature>
<accession>A0ABW2DKC8</accession>